<keyword evidence="3" id="KW-1185">Reference proteome</keyword>
<evidence type="ECO:0000313" key="1">
    <source>
        <dbReference type="EMBL" id="AES99679.1"/>
    </source>
</evidence>
<organism evidence="1 3">
    <name type="scientific">Medicago truncatula</name>
    <name type="common">Barrel medic</name>
    <name type="synonym">Medicago tribuloides</name>
    <dbReference type="NCBI Taxonomy" id="3880"/>
    <lineage>
        <taxon>Eukaryota</taxon>
        <taxon>Viridiplantae</taxon>
        <taxon>Streptophyta</taxon>
        <taxon>Embryophyta</taxon>
        <taxon>Tracheophyta</taxon>
        <taxon>Spermatophyta</taxon>
        <taxon>Magnoliopsida</taxon>
        <taxon>eudicotyledons</taxon>
        <taxon>Gunneridae</taxon>
        <taxon>Pentapetalae</taxon>
        <taxon>rosids</taxon>
        <taxon>fabids</taxon>
        <taxon>Fabales</taxon>
        <taxon>Fabaceae</taxon>
        <taxon>Papilionoideae</taxon>
        <taxon>50 kb inversion clade</taxon>
        <taxon>NPAAA clade</taxon>
        <taxon>Hologalegina</taxon>
        <taxon>IRL clade</taxon>
        <taxon>Trifolieae</taxon>
        <taxon>Medicago</taxon>
    </lineage>
</organism>
<accession>G7K799</accession>
<dbReference type="EnsemblPlants" id="AES99679">
    <property type="protein sequence ID" value="AES99679"/>
    <property type="gene ID" value="MTR_5g083550"/>
</dbReference>
<dbReference type="Proteomes" id="UP000002051">
    <property type="component" value="Chromosome 5"/>
</dbReference>
<reference evidence="2" key="3">
    <citation type="submission" date="2015-04" db="UniProtKB">
        <authorList>
            <consortium name="EnsemblPlants"/>
        </authorList>
    </citation>
    <scope>IDENTIFICATION</scope>
    <source>
        <strain evidence="2">cv. Jemalong A17</strain>
    </source>
</reference>
<evidence type="ECO:0000313" key="2">
    <source>
        <dbReference type="EnsemblPlants" id="AES99679"/>
    </source>
</evidence>
<dbReference type="EMBL" id="CM001221">
    <property type="protein sequence ID" value="AES99679.1"/>
    <property type="molecule type" value="Genomic_DNA"/>
</dbReference>
<reference evidence="1 3" key="1">
    <citation type="journal article" date="2011" name="Nature">
        <title>The Medicago genome provides insight into the evolution of rhizobial symbioses.</title>
        <authorList>
            <person name="Young N.D."/>
            <person name="Debelle F."/>
            <person name="Oldroyd G.E."/>
            <person name="Geurts R."/>
            <person name="Cannon S.B."/>
            <person name="Udvardi M.K."/>
            <person name="Benedito V.A."/>
            <person name="Mayer K.F."/>
            <person name="Gouzy J."/>
            <person name="Schoof H."/>
            <person name="Van de Peer Y."/>
            <person name="Proost S."/>
            <person name="Cook D.R."/>
            <person name="Meyers B.C."/>
            <person name="Spannagl M."/>
            <person name="Cheung F."/>
            <person name="De Mita S."/>
            <person name="Krishnakumar V."/>
            <person name="Gundlach H."/>
            <person name="Zhou S."/>
            <person name="Mudge J."/>
            <person name="Bharti A.K."/>
            <person name="Murray J.D."/>
            <person name="Naoumkina M.A."/>
            <person name="Rosen B."/>
            <person name="Silverstein K.A."/>
            <person name="Tang H."/>
            <person name="Rombauts S."/>
            <person name="Zhao P.X."/>
            <person name="Zhou P."/>
            <person name="Barbe V."/>
            <person name="Bardou P."/>
            <person name="Bechner M."/>
            <person name="Bellec A."/>
            <person name="Berger A."/>
            <person name="Berges H."/>
            <person name="Bidwell S."/>
            <person name="Bisseling T."/>
            <person name="Choisne N."/>
            <person name="Couloux A."/>
            <person name="Denny R."/>
            <person name="Deshpande S."/>
            <person name="Dai X."/>
            <person name="Doyle J.J."/>
            <person name="Dudez A.M."/>
            <person name="Farmer A.D."/>
            <person name="Fouteau S."/>
            <person name="Franken C."/>
            <person name="Gibelin C."/>
            <person name="Gish J."/>
            <person name="Goldstein S."/>
            <person name="Gonzalez A.J."/>
            <person name="Green P.J."/>
            <person name="Hallab A."/>
            <person name="Hartog M."/>
            <person name="Hua A."/>
            <person name="Humphray S.J."/>
            <person name="Jeong D.H."/>
            <person name="Jing Y."/>
            <person name="Jocker A."/>
            <person name="Kenton S.M."/>
            <person name="Kim D.J."/>
            <person name="Klee K."/>
            <person name="Lai H."/>
            <person name="Lang C."/>
            <person name="Lin S."/>
            <person name="Macmil S.L."/>
            <person name="Magdelenat G."/>
            <person name="Matthews L."/>
            <person name="McCorrison J."/>
            <person name="Monaghan E.L."/>
            <person name="Mun J.H."/>
            <person name="Najar F.Z."/>
            <person name="Nicholson C."/>
            <person name="Noirot C."/>
            <person name="O'Bleness M."/>
            <person name="Paule C.R."/>
            <person name="Poulain J."/>
            <person name="Prion F."/>
            <person name="Qin B."/>
            <person name="Qu C."/>
            <person name="Retzel E.F."/>
            <person name="Riddle C."/>
            <person name="Sallet E."/>
            <person name="Samain S."/>
            <person name="Samson N."/>
            <person name="Sanders I."/>
            <person name="Saurat O."/>
            <person name="Scarpelli C."/>
            <person name="Schiex T."/>
            <person name="Segurens B."/>
            <person name="Severin A.J."/>
            <person name="Sherrier D.J."/>
            <person name="Shi R."/>
            <person name="Sims S."/>
            <person name="Singer S.R."/>
            <person name="Sinharoy S."/>
            <person name="Sterck L."/>
            <person name="Viollet A."/>
            <person name="Wang B.B."/>
            <person name="Wang K."/>
            <person name="Wang M."/>
            <person name="Wang X."/>
            <person name="Warfsmann J."/>
            <person name="Weissenbach J."/>
            <person name="White D.D."/>
            <person name="White J.D."/>
            <person name="Wiley G.B."/>
            <person name="Wincker P."/>
            <person name="Xing Y."/>
            <person name="Yang L."/>
            <person name="Yao Z."/>
            <person name="Ying F."/>
            <person name="Zhai J."/>
            <person name="Zhou L."/>
            <person name="Zuber A."/>
            <person name="Denarie J."/>
            <person name="Dixon R.A."/>
            <person name="May G.D."/>
            <person name="Schwartz D.C."/>
            <person name="Rogers J."/>
            <person name="Quetier F."/>
            <person name="Town C.D."/>
            <person name="Roe B.A."/>
        </authorList>
    </citation>
    <scope>NUCLEOTIDE SEQUENCE [LARGE SCALE GENOMIC DNA]</scope>
    <source>
        <strain evidence="1">A17</strain>
        <strain evidence="2 3">cv. Jemalong A17</strain>
    </source>
</reference>
<gene>
    <name evidence="1" type="ordered locus">MTR_5g083550</name>
</gene>
<protein>
    <submittedName>
        <fullName evidence="1 2">Uncharacterized protein</fullName>
    </submittedName>
</protein>
<proteinExistence type="predicted"/>
<evidence type="ECO:0000313" key="3">
    <source>
        <dbReference type="Proteomes" id="UP000002051"/>
    </source>
</evidence>
<reference evidence="1 3" key="2">
    <citation type="journal article" date="2014" name="BMC Genomics">
        <title>An improved genome release (version Mt4.0) for the model legume Medicago truncatula.</title>
        <authorList>
            <person name="Tang H."/>
            <person name="Krishnakumar V."/>
            <person name="Bidwell S."/>
            <person name="Rosen B."/>
            <person name="Chan A."/>
            <person name="Zhou S."/>
            <person name="Gentzbittel L."/>
            <person name="Childs K.L."/>
            <person name="Yandell M."/>
            <person name="Gundlach H."/>
            <person name="Mayer K.F."/>
            <person name="Schwartz D.C."/>
            <person name="Town C.D."/>
        </authorList>
    </citation>
    <scope>GENOME REANNOTATION</scope>
    <source>
        <strain evidence="2 3">cv. Jemalong A17</strain>
    </source>
</reference>
<dbReference type="HOGENOM" id="CLU_2926106_0_0_1"/>
<dbReference type="PaxDb" id="3880-AES99679"/>
<dbReference type="AlphaFoldDB" id="G7K799"/>
<name>G7K799_MEDTR</name>
<sequence>MRSYNEPHQNQLKSTMHFINMNNRTKGITNKAIQYMNIKVLKMAPYYDGILVDRGTNNRVK</sequence>